<dbReference type="PANTHER" id="PTHR38730:SF1">
    <property type="entry name" value="SLL7028 PROTEIN"/>
    <property type="match status" value="1"/>
</dbReference>
<evidence type="ECO:0000313" key="4">
    <source>
        <dbReference type="Proteomes" id="UP001241110"/>
    </source>
</evidence>
<name>A0AAE3QSN1_9BACT</name>
<gene>
    <name evidence="3" type="ORF">QNI16_29170</name>
</gene>
<dbReference type="RefSeq" id="WP_313986151.1">
    <property type="nucleotide sequence ID" value="NZ_JASJOS010000015.1"/>
</dbReference>
<dbReference type="InterPro" id="IPR025154">
    <property type="entry name" value="Put_metallopeptidase_dom"/>
</dbReference>
<dbReference type="Pfam" id="PF13203">
    <property type="entry name" value="DUF2201_N"/>
    <property type="match status" value="1"/>
</dbReference>
<dbReference type="Pfam" id="PF09967">
    <property type="entry name" value="DUF2201"/>
    <property type="match status" value="1"/>
</dbReference>
<dbReference type="PANTHER" id="PTHR38730">
    <property type="entry name" value="SLL7028 PROTEIN"/>
    <property type="match status" value="1"/>
</dbReference>
<dbReference type="InterPro" id="IPR018698">
    <property type="entry name" value="VWA-like_dom"/>
</dbReference>
<feature type="domain" description="Putative metallopeptidase" evidence="2">
    <location>
        <begin position="17"/>
        <end position="267"/>
    </location>
</feature>
<dbReference type="Proteomes" id="UP001241110">
    <property type="component" value="Unassembled WGS sequence"/>
</dbReference>
<protein>
    <submittedName>
        <fullName evidence="3">VWA-like domain-containing protein</fullName>
    </submittedName>
</protein>
<evidence type="ECO:0000259" key="1">
    <source>
        <dbReference type="Pfam" id="PF09967"/>
    </source>
</evidence>
<dbReference type="AlphaFoldDB" id="A0AAE3QSN1"/>
<organism evidence="3 4">
    <name type="scientific">Xanthocytophaga flava</name>
    <dbReference type="NCBI Taxonomy" id="3048013"/>
    <lineage>
        <taxon>Bacteria</taxon>
        <taxon>Pseudomonadati</taxon>
        <taxon>Bacteroidota</taxon>
        <taxon>Cytophagia</taxon>
        <taxon>Cytophagales</taxon>
        <taxon>Rhodocytophagaceae</taxon>
        <taxon>Xanthocytophaga</taxon>
    </lineage>
</organism>
<comment type="caution">
    <text evidence="3">The sequence shown here is derived from an EMBL/GenBank/DDBJ whole genome shotgun (WGS) entry which is preliminary data.</text>
</comment>
<evidence type="ECO:0000259" key="2">
    <source>
        <dbReference type="Pfam" id="PF13203"/>
    </source>
</evidence>
<sequence length="401" mass="46189">MAQSPPVGDISRICIQLLLKEPFYGHFLMGIPKEFSDKIKTAAVALYKKQMIKLMVNAEFWNSLSEIHQYGLIKHEVLHIVLRHLILQKNFPQKRLFNIAADLVINQYIQSEQLPEGGLTLEMFQPLLSKYGITLEKKQGVDYYYQQLAKLMHSVNSSGEGCSDPIFTIFNEDNDELDKHSYWDEFRELESGELKVMEHQLKRLTKTTLDRVKPKNWGGLPLDLVEALQQIVLEEPKINWKRALRLFAASSNSTYVKNTIRRASKRYGTVPGIKLKRRQELLIAIDTSGSINLEEVQSFFQEIYYIWRQGCIITIVECDAKIHREYEFKGKFPADFQGGGGNDYTEAVELANKTMPDGLIYFTDGHVFTPDIKPRMPALWVISADGSTQYRAKDERVIQMN</sequence>
<feature type="domain" description="VWA-like" evidence="1">
    <location>
        <begin position="282"/>
        <end position="385"/>
    </location>
</feature>
<reference evidence="3" key="1">
    <citation type="submission" date="2023-05" db="EMBL/GenBank/DDBJ databases">
        <authorList>
            <person name="Zhang X."/>
        </authorList>
    </citation>
    <scope>NUCLEOTIDE SEQUENCE</scope>
    <source>
        <strain evidence="3">YF14B1</strain>
    </source>
</reference>
<proteinExistence type="predicted"/>
<dbReference type="EMBL" id="JASJOS010000015">
    <property type="protein sequence ID" value="MDJ1484605.1"/>
    <property type="molecule type" value="Genomic_DNA"/>
</dbReference>
<evidence type="ECO:0000313" key="3">
    <source>
        <dbReference type="EMBL" id="MDJ1484605.1"/>
    </source>
</evidence>
<accession>A0AAE3QSN1</accession>